<dbReference type="RefSeq" id="WP_248355403.1">
    <property type="nucleotide sequence ID" value="NZ_AP025591.1"/>
</dbReference>
<sequence length="206" mass="22500">MSHAPTTRTGLLEVRSRREIARRGARLLRAKREVLAGELWRLVSEVLAGRARLDEVLGAATRALGVARALEGGPLLASLASAAGRDVPVEVKLRRVWGVPTPEVRAPPLVRAADARGTAPTSWGLAGAEAARRHEEALEVLLGIASRELHLARLGDEIQETSRRINGLEQLVLPALRAEAARIAGALDERQREDAVRLKRFRARRR</sequence>
<evidence type="ECO:0000256" key="1">
    <source>
        <dbReference type="ARBA" id="ARBA00005850"/>
    </source>
</evidence>
<protein>
    <recommendedName>
        <fullName evidence="6">V-type ATP synthase subunit D</fullName>
    </recommendedName>
</protein>
<keyword evidence="5" id="KW-1185">Reference proteome</keyword>
<evidence type="ECO:0000256" key="3">
    <source>
        <dbReference type="ARBA" id="ARBA00023065"/>
    </source>
</evidence>
<comment type="similarity">
    <text evidence="1">Belongs to the V-ATPase D subunit family.</text>
</comment>
<evidence type="ECO:0000256" key="2">
    <source>
        <dbReference type="ARBA" id="ARBA00022448"/>
    </source>
</evidence>
<dbReference type="NCBIfam" id="TIGR00309">
    <property type="entry name" value="V_ATPase_subD"/>
    <property type="match status" value="1"/>
</dbReference>
<evidence type="ECO:0000313" key="5">
    <source>
        <dbReference type="Proteomes" id="UP001162891"/>
    </source>
</evidence>
<dbReference type="InterPro" id="IPR002699">
    <property type="entry name" value="V_ATPase_D"/>
</dbReference>
<keyword evidence="3" id="KW-0406">Ion transport</keyword>
<dbReference type="PANTHER" id="PTHR11671">
    <property type="entry name" value="V-TYPE ATP SYNTHASE SUBUNIT D"/>
    <property type="match status" value="1"/>
</dbReference>
<accession>A0ABN6N0M1</accession>
<name>A0ABN6N0M1_9BACT</name>
<dbReference type="EMBL" id="AP025591">
    <property type="protein sequence ID" value="BDG06100.1"/>
    <property type="molecule type" value="Genomic_DNA"/>
</dbReference>
<proteinExistence type="inferred from homology"/>
<dbReference type="Pfam" id="PF01813">
    <property type="entry name" value="ATP-synt_D"/>
    <property type="match status" value="1"/>
</dbReference>
<gene>
    <name evidence="4" type="ORF">AMOR_50960</name>
</gene>
<evidence type="ECO:0008006" key="6">
    <source>
        <dbReference type="Google" id="ProtNLM"/>
    </source>
</evidence>
<evidence type="ECO:0000313" key="4">
    <source>
        <dbReference type="EMBL" id="BDG06100.1"/>
    </source>
</evidence>
<dbReference type="Proteomes" id="UP001162891">
    <property type="component" value="Chromosome"/>
</dbReference>
<reference evidence="5" key="1">
    <citation type="journal article" date="2022" name="Int. J. Syst. Evol. Microbiol.">
        <title>Anaeromyxobacter oryzae sp. nov., Anaeromyxobacter diazotrophicus sp. nov. and Anaeromyxobacter paludicola sp. nov., isolated from paddy soils.</title>
        <authorList>
            <person name="Itoh H."/>
            <person name="Xu Z."/>
            <person name="Mise K."/>
            <person name="Masuda Y."/>
            <person name="Ushijima N."/>
            <person name="Hayakawa C."/>
            <person name="Shiratori Y."/>
            <person name="Senoo K."/>
        </authorList>
    </citation>
    <scope>NUCLEOTIDE SEQUENCE [LARGE SCALE GENOMIC DNA]</scope>
    <source>
        <strain evidence="5">Red232</strain>
    </source>
</reference>
<dbReference type="Gene3D" id="1.10.287.3240">
    <property type="match status" value="1"/>
</dbReference>
<keyword evidence="2" id="KW-0813">Transport</keyword>
<organism evidence="4 5">
    <name type="scientific">Anaeromyxobacter oryzae</name>
    <dbReference type="NCBI Taxonomy" id="2918170"/>
    <lineage>
        <taxon>Bacteria</taxon>
        <taxon>Pseudomonadati</taxon>
        <taxon>Myxococcota</taxon>
        <taxon>Myxococcia</taxon>
        <taxon>Myxococcales</taxon>
        <taxon>Cystobacterineae</taxon>
        <taxon>Anaeromyxobacteraceae</taxon>
        <taxon>Anaeromyxobacter</taxon>
    </lineage>
</organism>